<comment type="caution">
    <text evidence="1">The sequence shown here is derived from an EMBL/GenBank/DDBJ whole genome shotgun (WGS) entry which is preliminary data.</text>
</comment>
<protein>
    <submittedName>
        <fullName evidence="1">Uncharacterized protein</fullName>
    </submittedName>
</protein>
<reference evidence="1 2" key="1">
    <citation type="journal article" date="2021" name="Sci. Rep.">
        <title>The genome of the diatom Chaetoceros tenuissimus carries an ancient integrated fragment of an extant virus.</title>
        <authorList>
            <person name="Hongo Y."/>
            <person name="Kimura K."/>
            <person name="Takaki Y."/>
            <person name="Yoshida Y."/>
            <person name="Baba S."/>
            <person name="Kobayashi G."/>
            <person name="Nagasaki K."/>
            <person name="Hano T."/>
            <person name="Tomaru Y."/>
        </authorList>
    </citation>
    <scope>NUCLEOTIDE SEQUENCE [LARGE SCALE GENOMIC DNA]</scope>
    <source>
        <strain evidence="1 2">NIES-3715</strain>
    </source>
</reference>
<accession>A0AAD3HBH8</accession>
<evidence type="ECO:0000313" key="1">
    <source>
        <dbReference type="EMBL" id="GFH57196.1"/>
    </source>
</evidence>
<organism evidence="1 2">
    <name type="scientific">Chaetoceros tenuissimus</name>
    <dbReference type="NCBI Taxonomy" id="426638"/>
    <lineage>
        <taxon>Eukaryota</taxon>
        <taxon>Sar</taxon>
        <taxon>Stramenopiles</taxon>
        <taxon>Ochrophyta</taxon>
        <taxon>Bacillariophyta</taxon>
        <taxon>Coscinodiscophyceae</taxon>
        <taxon>Chaetocerotophycidae</taxon>
        <taxon>Chaetocerotales</taxon>
        <taxon>Chaetocerotaceae</taxon>
        <taxon>Chaetoceros</taxon>
    </lineage>
</organism>
<evidence type="ECO:0000313" key="2">
    <source>
        <dbReference type="Proteomes" id="UP001054902"/>
    </source>
</evidence>
<dbReference type="EMBL" id="BLLK01000057">
    <property type="protein sequence ID" value="GFH57196.1"/>
    <property type="molecule type" value="Genomic_DNA"/>
</dbReference>
<sequence>MRSLIQRNDHVISFLMKLKLSAEHQLPADVETDPSVDDVTMIVQTISVACDPQMIKDLVGSGVVFSFKSVIHSLKRKNIETFRCLLDIVPLEDEDEIHSIIIGALRNDLRIEAAKCLSERNYFAQVIFFGTAMYIVITENVANAMDLVNMFCDAKPYLSQPDFNILVYTCMMFEKMDVLSYLHKSFRKIDLEYCRQLAVEADLPDYVADYLQSLE</sequence>
<name>A0AAD3HBH8_9STRA</name>
<dbReference type="AlphaFoldDB" id="A0AAD3HBH8"/>
<dbReference type="Proteomes" id="UP001054902">
    <property type="component" value="Unassembled WGS sequence"/>
</dbReference>
<keyword evidence="2" id="KW-1185">Reference proteome</keyword>
<proteinExistence type="predicted"/>
<gene>
    <name evidence="1" type="ORF">CTEN210_13672</name>
</gene>